<feature type="region of interest" description="Disordered" evidence="1">
    <location>
        <begin position="1"/>
        <end position="20"/>
    </location>
</feature>
<organism evidence="2 3">
    <name type="scientific">Polypedilum vanderplanki</name>
    <name type="common">Sleeping chironomid midge</name>
    <dbReference type="NCBI Taxonomy" id="319348"/>
    <lineage>
        <taxon>Eukaryota</taxon>
        <taxon>Metazoa</taxon>
        <taxon>Ecdysozoa</taxon>
        <taxon>Arthropoda</taxon>
        <taxon>Hexapoda</taxon>
        <taxon>Insecta</taxon>
        <taxon>Pterygota</taxon>
        <taxon>Neoptera</taxon>
        <taxon>Endopterygota</taxon>
        <taxon>Diptera</taxon>
        <taxon>Nematocera</taxon>
        <taxon>Chironomoidea</taxon>
        <taxon>Chironomidae</taxon>
        <taxon>Chironominae</taxon>
        <taxon>Polypedilum</taxon>
        <taxon>Polypedilum</taxon>
    </lineage>
</organism>
<name>A0A9J6C660_POLVA</name>
<evidence type="ECO:0000313" key="3">
    <source>
        <dbReference type="Proteomes" id="UP001107558"/>
    </source>
</evidence>
<proteinExistence type="predicted"/>
<evidence type="ECO:0000313" key="2">
    <source>
        <dbReference type="EMBL" id="KAG5677652.1"/>
    </source>
</evidence>
<comment type="caution">
    <text evidence="2">The sequence shown here is derived from an EMBL/GenBank/DDBJ whole genome shotgun (WGS) entry which is preliminary data.</text>
</comment>
<dbReference type="Proteomes" id="UP001107558">
    <property type="component" value="Chromosome 2"/>
</dbReference>
<sequence>MKNTNDQIEYGSLDVDNEENSEQVDSAINIVKSDEWDDSAKFYDAWNKTFNERCEYLKSGMKVIEYIQMFPFAMQPDIGYEIISLDGQRRYERLSEDIKELIINVAPLILNKLQGINKTSDQVPVLQIGVLKRIFDA</sequence>
<dbReference type="EMBL" id="JADBJN010000002">
    <property type="protein sequence ID" value="KAG5677652.1"/>
    <property type="molecule type" value="Genomic_DNA"/>
</dbReference>
<reference evidence="2" key="1">
    <citation type="submission" date="2021-03" db="EMBL/GenBank/DDBJ databases">
        <title>Chromosome level genome of the anhydrobiotic midge Polypedilum vanderplanki.</title>
        <authorList>
            <person name="Yoshida Y."/>
            <person name="Kikawada T."/>
            <person name="Gusev O."/>
        </authorList>
    </citation>
    <scope>NUCLEOTIDE SEQUENCE</scope>
    <source>
        <strain evidence="2">NIAS01</strain>
        <tissue evidence="2">Whole body or cell culture</tissue>
    </source>
</reference>
<keyword evidence="3" id="KW-1185">Reference proteome</keyword>
<dbReference type="AlphaFoldDB" id="A0A9J6C660"/>
<accession>A0A9J6C660</accession>
<dbReference type="OrthoDB" id="7699470at2759"/>
<gene>
    <name evidence="2" type="ORF">PVAND_007392</name>
</gene>
<evidence type="ECO:0000256" key="1">
    <source>
        <dbReference type="SAM" id="MobiDB-lite"/>
    </source>
</evidence>
<protein>
    <submittedName>
        <fullName evidence="2">Uncharacterized protein</fullName>
    </submittedName>
</protein>